<feature type="compositionally biased region" description="Low complexity" evidence="3">
    <location>
        <begin position="83"/>
        <end position="99"/>
    </location>
</feature>
<evidence type="ECO:0000259" key="4">
    <source>
        <dbReference type="Pfam" id="PF12161"/>
    </source>
</evidence>
<sequence>MQWIASSEKDTASTSLEKRLWDAADQFRANSGLKAQEYSGPILGLIFLRFAEVRFAIQRAPSSKAPVRRRGVAAGSMNPLPTTPKASSTSPPRRASTTC</sequence>
<gene>
    <name evidence="5" type="ORF">AW06_003961</name>
</gene>
<dbReference type="InterPro" id="IPR038333">
    <property type="entry name" value="T1MK-like_N_sf"/>
</dbReference>
<dbReference type="GO" id="GO:0009307">
    <property type="term" value="P:DNA restriction-modification system"/>
    <property type="evidence" value="ECO:0007669"/>
    <property type="project" value="UniProtKB-KW"/>
</dbReference>
<dbReference type="SUPFAM" id="SSF53335">
    <property type="entry name" value="S-adenosyl-L-methionine-dependent methyltransferases"/>
    <property type="match status" value="1"/>
</dbReference>
<reference evidence="5" key="1">
    <citation type="submission" date="2014-02" db="EMBL/GenBank/DDBJ databases">
        <title>Expanding our view of genomic diversity in Candidatus Accumulibacter clades.</title>
        <authorList>
            <person name="Skennerton C.T."/>
            <person name="Barr J.J."/>
            <person name="Slater F.R."/>
            <person name="Bond P.L."/>
            <person name="Tyson G.W."/>
        </authorList>
    </citation>
    <scope>NUCLEOTIDE SEQUENCE [LARGE SCALE GENOMIC DNA]</scope>
</reference>
<name>A0A080M3Y2_9PROT</name>
<dbReference type="STRING" id="1453999.AW06_003961"/>
<evidence type="ECO:0000256" key="3">
    <source>
        <dbReference type="SAM" id="MobiDB-lite"/>
    </source>
</evidence>
<dbReference type="Proteomes" id="UP000021315">
    <property type="component" value="Unassembled WGS sequence"/>
</dbReference>
<dbReference type="InterPro" id="IPR022749">
    <property type="entry name" value="D12N6_MeTrfase_N"/>
</dbReference>
<evidence type="ECO:0000256" key="1">
    <source>
        <dbReference type="ARBA" id="ARBA00006594"/>
    </source>
</evidence>
<keyword evidence="2" id="KW-0680">Restriction system</keyword>
<dbReference type="InterPro" id="IPR029063">
    <property type="entry name" value="SAM-dependent_MTases_sf"/>
</dbReference>
<comment type="caution">
    <text evidence="5">The sequence shown here is derived from an EMBL/GenBank/DDBJ whole genome shotgun (WGS) entry which is preliminary data.</text>
</comment>
<accession>A0A080M3Y2</accession>
<dbReference type="Pfam" id="PF12161">
    <property type="entry name" value="HsdM_N"/>
    <property type="match status" value="1"/>
</dbReference>
<feature type="region of interest" description="Disordered" evidence="3">
    <location>
        <begin position="60"/>
        <end position="99"/>
    </location>
</feature>
<evidence type="ECO:0000256" key="2">
    <source>
        <dbReference type="ARBA" id="ARBA00022747"/>
    </source>
</evidence>
<dbReference type="AlphaFoldDB" id="A0A080M3Y2"/>
<dbReference type="Gene3D" id="1.20.1260.30">
    <property type="match status" value="1"/>
</dbReference>
<organism evidence="5 6">
    <name type="scientific">Candidatus Accumulibacter cognatus</name>
    <dbReference type="NCBI Taxonomy" id="2954383"/>
    <lineage>
        <taxon>Bacteria</taxon>
        <taxon>Pseudomonadati</taxon>
        <taxon>Pseudomonadota</taxon>
        <taxon>Betaproteobacteria</taxon>
        <taxon>Candidatus Accumulibacter</taxon>
    </lineage>
</organism>
<keyword evidence="6" id="KW-1185">Reference proteome</keyword>
<comment type="similarity">
    <text evidence="1">Belongs to the N(4)/N(6)-methyltransferase family.</text>
</comment>
<dbReference type="EMBL" id="JDST02000107">
    <property type="protein sequence ID" value="KFB75105.1"/>
    <property type="molecule type" value="Genomic_DNA"/>
</dbReference>
<evidence type="ECO:0000313" key="6">
    <source>
        <dbReference type="Proteomes" id="UP000021315"/>
    </source>
</evidence>
<feature type="domain" description="N6 adenine-specific DNA methyltransferase N-terminal" evidence="4">
    <location>
        <begin position="16"/>
        <end position="60"/>
    </location>
</feature>
<evidence type="ECO:0000313" key="5">
    <source>
        <dbReference type="EMBL" id="KFB75105.1"/>
    </source>
</evidence>
<protein>
    <recommendedName>
        <fullName evidence="4">N6 adenine-specific DNA methyltransferase N-terminal domain-containing protein</fullName>
    </recommendedName>
</protein>
<proteinExistence type="inferred from homology"/>